<dbReference type="PANTHER" id="PTHR11709">
    <property type="entry name" value="MULTI-COPPER OXIDASE"/>
    <property type="match status" value="1"/>
</dbReference>
<evidence type="ECO:0000313" key="4">
    <source>
        <dbReference type="Proteomes" id="UP001472677"/>
    </source>
</evidence>
<comment type="caution">
    <text evidence="3">The sequence shown here is derived from an EMBL/GenBank/DDBJ whole genome shotgun (WGS) entry which is preliminary data.</text>
</comment>
<dbReference type="Gene3D" id="2.60.40.420">
    <property type="entry name" value="Cupredoxins - blue copper proteins"/>
    <property type="match status" value="1"/>
</dbReference>
<evidence type="ECO:0000313" key="3">
    <source>
        <dbReference type="EMBL" id="KAK8596347.1"/>
    </source>
</evidence>
<dbReference type="InterPro" id="IPR045087">
    <property type="entry name" value="Cu-oxidase_fam"/>
</dbReference>
<sequence length="89" mass="9959">MLVVNGQFPGPTIYVHKGDTVFVNVHDHGDYGLTIHWHEVKQPRNPWSDGSAYRPGNVLAGPQHCLQAIVSTHIKNCVFRNIEISLARC</sequence>
<dbReference type="InterPro" id="IPR008972">
    <property type="entry name" value="Cupredoxin"/>
</dbReference>
<keyword evidence="4" id="KW-1185">Reference proteome</keyword>
<dbReference type="SUPFAM" id="SSF49503">
    <property type="entry name" value="Cupredoxins"/>
    <property type="match status" value="1"/>
</dbReference>
<reference evidence="3 4" key="1">
    <citation type="journal article" date="2024" name="G3 (Bethesda)">
        <title>Genome assembly of Hibiscus sabdariffa L. provides insights into metabolisms of medicinal natural products.</title>
        <authorList>
            <person name="Kim T."/>
        </authorList>
    </citation>
    <scope>NUCLEOTIDE SEQUENCE [LARGE SCALE GENOMIC DNA]</scope>
    <source>
        <strain evidence="3">TK-2024</strain>
        <tissue evidence="3">Old leaves</tissue>
    </source>
</reference>
<protein>
    <recommendedName>
        <fullName evidence="2">Plastocyanin-like domain-containing protein</fullName>
    </recommendedName>
</protein>
<accession>A0ABR2G8D4</accession>
<evidence type="ECO:0000259" key="2">
    <source>
        <dbReference type="Pfam" id="PF07732"/>
    </source>
</evidence>
<dbReference type="Pfam" id="PF07732">
    <property type="entry name" value="Cu-oxidase_3"/>
    <property type="match status" value="1"/>
</dbReference>
<name>A0ABR2G8D4_9ROSI</name>
<dbReference type="InterPro" id="IPR011707">
    <property type="entry name" value="Cu-oxidase-like_N"/>
</dbReference>
<organism evidence="3 4">
    <name type="scientific">Hibiscus sabdariffa</name>
    <name type="common">roselle</name>
    <dbReference type="NCBI Taxonomy" id="183260"/>
    <lineage>
        <taxon>Eukaryota</taxon>
        <taxon>Viridiplantae</taxon>
        <taxon>Streptophyta</taxon>
        <taxon>Embryophyta</taxon>
        <taxon>Tracheophyta</taxon>
        <taxon>Spermatophyta</taxon>
        <taxon>Magnoliopsida</taxon>
        <taxon>eudicotyledons</taxon>
        <taxon>Gunneridae</taxon>
        <taxon>Pentapetalae</taxon>
        <taxon>rosids</taxon>
        <taxon>malvids</taxon>
        <taxon>Malvales</taxon>
        <taxon>Malvaceae</taxon>
        <taxon>Malvoideae</taxon>
        <taxon>Hibiscus</taxon>
    </lineage>
</organism>
<dbReference type="Proteomes" id="UP001472677">
    <property type="component" value="Unassembled WGS sequence"/>
</dbReference>
<comment type="similarity">
    <text evidence="1">Belongs to the multicopper oxidase family.</text>
</comment>
<evidence type="ECO:0000256" key="1">
    <source>
        <dbReference type="ARBA" id="ARBA00010609"/>
    </source>
</evidence>
<dbReference type="EMBL" id="JBBPBM010000002">
    <property type="protein sequence ID" value="KAK8596347.1"/>
    <property type="molecule type" value="Genomic_DNA"/>
</dbReference>
<proteinExistence type="inferred from homology"/>
<feature type="domain" description="Plastocyanin-like" evidence="2">
    <location>
        <begin position="2"/>
        <end position="57"/>
    </location>
</feature>
<gene>
    <name evidence="3" type="ORF">V6N12_064843</name>
</gene>
<dbReference type="PANTHER" id="PTHR11709:SF379">
    <property type="entry name" value="LACCASE"/>
    <property type="match status" value="1"/>
</dbReference>